<dbReference type="STRING" id="101091.A0A1C7NRI3"/>
<dbReference type="EMBL" id="LUGH01000075">
    <property type="protein sequence ID" value="OBZ89854.1"/>
    <property type="molecule type" value="Genomic_DNA"/>
</dbReference>
<evidence type="ECO:0000259" key="5">
    <source>
        <dbReference type="PROSITE" id="PS00036"/>
    </source>
</evidence>
<dbReference type="SUPFAM" id="SSF57959">
    <property type="entry name" value="Leucine zipper domain"/>
    <property type="match status" value="1"/>
</dbReference>
<dbReference type="Gene3D" id="1.20.5.170">
    <property type="match status" value="1"/>
</dbReference>
<organism evidence="6 7">
    <name type="scientific">Choanephora cucurbitarum</name>
    <dbReference type="NCBI Taxonomy" id="101091"/>
    <lineage>
        <taxon>Eukaryota</taxon>
        <taxon>Fungi</taxon>
        <taxon>Fungi incertae sedis</taxon>
        <taxon>Mucoromycota</taxon>
        <taxon>Mucoromycotina</taxon>
        <taxon>Mucoromycetes</taxon>
        <taxon>Mucorales</taxon>
        <taxon>Mucorineae</taxon>
        <taxon>Choanephoraceae</taxon>
        <taxon>Choanephoroideae</taxon>
        <taxon>Choanephora</taxon>
    </lineage>
</organism>
<evidence type="ECO:0000313" key="7">
    <source>
        <dbReference type="Proteomes" id="UP000093000"/>
    </source>
</evidence>
<dbReference type="OrthoDB" id="2593073at2759"/>
<keyword evidence="2" id="KW-0539">Nucleus</keyword>
<dbReference type="GO" id="GO:0090575">
    <property type="term" value="C:RNA polymerase II transcription regulator complex"/>
    <property type="evidence" value="ECO:0007669"/>
    <property type="project" value="TreeGrafter"/>
</dbReference>
<feature type="compositionally biased region" description="Polar residues" evidence="4">
    <location>
        <begin position="204"/>
        <end position="221"/>
    </location>
</feature>
<keyword evidence="3" id="KW-0175">Coiled coil</keyword>
<dbReference type="InterPro" id="IPR004827">
    <property type="entry name" value="bZIP"/>
</dbReference>
<dbReference type="InParanoid" id="A0A1C7NRI3"/>
<evidence type="ECO:0000256" key="3">
    <source>
        <dbReference type="SAM" id="Coils"/>
    </source>
</evidence>
<feature type="region of interest" description="Disordered" evidence="4">
    <location>
        <begin position="202"/>
        <end position="247"/>
    </location>
</feature>
<sequence>MDINYKEDNNMYSNTMSQQTTFDHRQAVLSHKWNYPSSTMRDWSKITHMFSVTANQPFHYNVWTQNNNKLGHCSAYCCLSFPYSSPLPPHAPPPSPTCFSSPPNKARKMTTKSKRAEQNRAAQRAFRLRKERYVKDLERKAQLLDEWRVEIELLRQENQQLREVNQRLEQEQKQPMKKLTLSKMPPPIVTLVDPLQCKKRKLSSALSGAPNQENEPLQSPTAVLPPYSSSVSSPLSSSTSPISPSDQDNTAFLLTSSYTSPYTNEQAYLHTFPLAPCSSFEGSTGYPTLSMYDMFPGNKVYSQGDNGYPSSLNVSHDNYVCRN</sequence>
<feature type="compositionally biased region" description="Low complexity" evidence="4">
    <location>
        <begin position="225"/>
        <end position="245"/>
    </location>
</feature>
<dbReference type="GO" id="GO:0001228">
    <property type="term" value="F:DNA-binding transcription activator activity, RNA polymerase II-specific"/>
    <property type="evidence" value="ECO:0007669"/>
    <property type="project" value="TreeGrafter"/>
</dbReference>
<dbReference type="PANTHER" id="PTHR40621">
    <property type="entry name" value="TRANSCRIPTION FACTOR KAPC-RELATED"/>
    <property type="match status" value="1"/>
</dbReference>
<proteinExistence type="predicted"/>
<protein>
    <recommendedName>
        <fullName evidence="5">BZIP domain-containing protein</fullName>
    </recommendedName>
</protein>
<dbReference type="AlphaFoldDB" id="A0A1C7NRI3"/>
<evidence type="ECO:0000256" key="4">
    <source>
        <dbReference type="SAM" id="MobiDB-lite"/>
    </source>
</evidence>
<evidence type="ECO:0000313" key="6">
    <source>
        <dbReference type="EMBL" id="OBZ89854.1"/>
    </source>
</evidence>
<accession>A0A1C7NRI3</accession>
<evidence type="ECO:0000256" key="2">
    <source>
        <dbReference type="ARBA" id="ARBA00023242"/>
    </source>
</evidence>
<name>A0A1C7NRI3_9FUNG</name>
<reference evidence="6 7" key="1">
    <citation type="submission" date="2016-03" db="EMBL/GenBank/DDBJ databases">
        <title>Choanephora cucurbitarum.</title>
        <authorList>
            <person name="Min B."/>
            <person name="Park H."/>
            <person name="Park J.-H."/>
            <person name="Shin H.-D."/>
            <person name="Choi I.-G."/>
        </authorList>
    </citation>
    <scope>NUCLEOTIDE SEQUENCE [LARGE SCALE GENOMIC DNA]</scope>
    <source>
        <strain evidence="6 7">KUS-F28377</strain>
    </source>
</reference>
<feature type="coiled-coil region" evidence="3">
    <location>
        <begin position="137"/>
        <end position="174"/>
    </location>
</feature>
<feature type="region of interest" description="Disordered" evidence="4">
    <location>
        <begin position="89"/>
        <end position="118"/>
    </location>
</feature>
<dbReference type="InterPro" id="IPR046347">
    <property type="entry name" value="bZIP_sf"/>
</dbReference>
<comment type="caution">
    <text evidence="6">The sequence shown here is derived from an EMBL/GenBank/DDBJ whole genome shotgun (WGS) entry which is preliminary data.</text>
</comment>
<keyword evidence="7" id="KW-1185">Reference proteome</keyword>
<dbReference type="PROSITE" id="PS00036">
    <property type="entry name" value="BZIP_BASIC"/>
    <property type="match status" value="1"/>
</dbReference>
<dbReference type="CDD" id="cd14688">
    <property type="entry name" value="bZIP_YAP"/>
    <property type="match status" value="1"/>
</dbReference>
<evidence type="ECO:0000256" key="1">
    <source>
        <dbReference type="ARBA" id="ARBA00004123"/>
    </source>
</evidence>
<gene>
    <name evidence="6" type="ORF">A0J61_02093</name>
</gene>
<feature type="domain" description="BZIP" evidence="5">
    <location>
        <begin position="114"/>
        <end position="129"/>
    </location>
</feature>
<dbReference type="InterPro" id="IPR050936">
    <property type="entry name" value="AP-1-like"/>
</dbReference>
<comment type="subcellular location">
    <subcellularLocation>
        <location evidence="1">Nucleus</location>
    </subcellularLocation>
</comment>
<dbReference type="Proteomes" id="UP000093000">
    <property type="component" value="Unassembled WGS sequence"/>
</dbReference>
<dbReference type="GO" id="GO:0000976">
    <property type="term" value="F:transcription cis-regulatory region binding"/>
    <property type="evidence" value="ECO:0007669"/>
    <property type="project" value="InterPro"/>
</dbReference>
<dbReference type="PANTHER" id="PTHR40621:SF6">
    <property type="entry name" value="AP-1-LIKE TRANSCRIPTION FACTOR YAP1-RELATED"/>
    <property type="match status" value="1"/>
</dbReference>
<dbReference type="Pfam" id="PF00170">
    <property type="entry name" value="bZIP_1"/>
    <property type="match status" value="1"/>
</dbReference>